<dbReference type="InterPro" id="IPR006059">
    <property type="entry name" value="SBP"/>
</dbReference>
<dbReference type="Gene3D" id="3.40.190.10">
    <property type="entry name" value="Periplasmic binding protein-like II"/>
    <property type="match status" value="2"/>
</dbReference>
<dbReference type="EMBL" id="JAAITT010000006">
    <property type="protein sequence ID" value="NSJ48283.1"/>
    <property type="molecule type" value="Genomic_DNA"/>
</dbReference>
<dbReference type="Proteomes" id="UP001299608">
    <property type="component" value="Unassembled WGS sequence"/>
</dbReference>
<reference evidence="1" key="3">
    <citation type="submission" date="2022-01" db="EMBL/GenBank/DDBJ databases">
        <title>Collection of gut derived symbiotic bacterial strains cultured from healthy donors.</title>
        <authorList>
            <person name="Lin H."/>
            <person name="Kohout C."/>
            <person name="Waligurski E."/>
            <person name="Pamer E.G."/>
        </authorList>
    </citation>
    <scope>NUCLEOTIDE SEQUENCE</scope>
    <source>
        <strain evidence="1">DFI.6.55</strain>
    </source>
</reference>
<dbReference type="Pfam" id="PF01547">
    <property type="entry name" value="SBP_bac_1"/>
    <property type="match status" value="1"/>
</dbReference>
<evidence type="ECO:0000313" key="4">
    <source>
        <dbReference type="Proteomes" id="UP001299608"/>
    </source>
</evidence>
<dbReference type="RefSeq" id="WP_165641637.1">
    <property type="nucleotide sequence ID" value="NZ_JAAITT010000006.1"/>
</dbReference>
<sequence>MKRNAYIAIILTIFLLTGCSKEAEEIPRDDKTIQINIMHYFGDTDTDESAKCFKEIIENEFEEAFPNVQLVQSIYDNGTYKKKIKVLMASGEVPDIMFGYGGGFSQAYVDSGKLLNLDDYINEDYRNRMDMQMQENFIYDGKQYGICFSYWTGVLYCNMGLFEQAGVEIPKTYEELKEASKILRKNNIQPVACGMLDRWHGQQWINNYTIQLAGAEFYKKMASGEESLDNEILIRSADLVQGLIRAEVFCDDIYNMTSSEAEEMFLEGDAAMIYIGNWYTSSAKERLGDKLAVTQMPVVPGAGFPNDYHGGGINGWMVSADTKYPELATEIAQWLAYRISCYQPQTSTFKIKEGDQVGNIDRINQDILDMYKDKENGGCAWDSIMLPEDADIWLDLCGKLFNMKFNGKGFAKLLKSQIDWRRDI</sequence>
<dbReference type="AlphaFoldDB" id="A0AAW5C5B9"/>
<name>A0AAW5C5B9_9FIRM</name>
<accession>A0AAW5C5B9</accession>
<protein>
    <submittedName>
        <fullName evidence="1">Extracellular solute-binding protein</fullName>
    </submittedName>
</protein>
<reference evidence="2 3" key="1">
    <citation type="journal article" date="2020" name="Cell Host Microbe">
        <title>Functional and Genomic Variation between Human-Derived Isolates of Lachnospiraceae Reveals Inter- and Intra-Species Diversity.</title>
        <authorList>
            <person name="Sorbara M.T."/>
            <person name="Littmann E.R."/>
            <person name="Fontana E."/>
            <person name="Moody T.U."/>
            <person name="Kohout C.E."/>
            <person name="Gjonbalaj M."/>
            <person name="Eaton V."/>
            <person name="Seok R."/>
            <person name="Leiner I.M."/>
            <person name="Pamer E.G."/>
        </authorList>
    </citation>
    <scope>NUCLEOTIDE SEQUENCE [LARGE SCALE GENOMIC DNA]</scope>
    <source>
        <strain evidence="2 3">MSK.1.17</strain>
    </source>
</reference>
<dbReference type="Proteomes" id="UP000669239">
    <property type="component" value="Unassembled WGS sequence"/>
</dbReference>
<keyword evidence="3" id="KW-1185">Reference proteome</keyword>
<evidence type="ECO:0000313" key="2">
    <source>
        <dbReference type="EMBL" id="NSJ48283.1"/>
    </source>
</evidence>
<organism evidence="1 4">
    <name type="scientific">Enterocloster aldenensis</name>
    <dbReference type="NCBI Taxonomy" id="358742"/>
    <lineage>
        <taxon>Bacteria</taxon>
        <taxon>Bacillati</taxon>
        <taxon>Bacillota</taxon>
        <taxon>Clostridia</taxon>
        <taxon>Lachnospirales</taxon>
        <taxon>Lachnospiraceae</taxon>
        <taxon>Enterocloster</taxon>
    </lineage>
</organism>
<evidence type="ECO:0000313" key="1">
    <source>
        <dbReference type="EMBL" id="MCG4748095.1"/>
    </source>
</evidence>
<reference evidence="2" key="2">
    <citation type="submission" date="2020-02" db="EMBL/GenBank/DDBJ databases">
        <authorList>
            <person name="Littmann E."/>
            <person name="Sorbara M."/>
        </authorList>
    </citation>
    <scope>NUCLEOTIDE SEQUENCE</scope>
    <source>
        <strain evidence="2">MSK.1.17</strain>
    </source>
</reference>
<evidence type="ECO:0000313" key="3">
    <source>
        <dbReference type="Proteomes" id="UP000669239"/>
    </source>
</evidence>
<gene>
    <name evidence="2" type="ORF">G5B36_06160</name>
    <name evidence="1" type="ORF">L0N08_21995</name>
</gene>
<proteinExistence type="predicted"/>
<dbReference type="PANTHER" id="PTHR43649">
    <property type="entry name" value="ARABINOSE-BINDING PROTEIN-RELATED"/>
    <property type="match status" value="1"/>
</dbReference>
<dbReference type="EMBL" id="JAKNGE010000032">
    <property type="protein sequence ID" value="MCG4748095.1"/>
    <property type="molecule type" value="Genomic_DNA"/>
</dbReference>
<dbReference type="InterPro" id="IPR050490">
    <property type="entry name" value="Bact_solute-bd_prot1"/>
</dbReference>
<comment type="caution">
    <text evidence="1">The sequence shown here is derived from an EMBL/GenBank/DDBJ whole genome shotgun (WGS) entry which is preliminary data.</text>
</comment>
<dbReference type="SUPFAM" id="SSF53850">
    <property type="entry name" value="Periplasmic binding protein-like II"/>
    <property type="match status" value="1"/>
</dbReference>
<dbReference type="PROSITE" id="PS51257">
    <property type="entry name" value="PROKAR_LIPOPROTEIN"/>
    <property type="match status" value="1"/>
</dbReference>